<proteinExistence type="inferred from homology"/>
<keyword evidence="4" id="KW-0808">Transferase</keyword>
<keyword evidence="5 10" id="KW-0547">Nucleotide-binding</keyword>
<feature type="compositionally biased region" description="Polar residues" evidence="11">
    <location>
        <begin position="457"/>
        <end position="467"/>
    </location>
</feature>
<dbReference type="GO" id="GO:0004674">
    <property type="term" value="F:protein serine/threonine kinase activity"/>
    <property type="evidence" value="ECO:0007669"/>
    <property type="project" value="UniProtKB-KW"/>
</dbReference>
<keyword evidence="3" id="KW-0723">Serine/threonine-protein kinase</keyword>
<feature type="compositionally biased region" description="Low complexity" evidence="11">
    <location>
        <begin position="417"/>
        <end position="431"/>
    </location>
</feature>
<dbReference type="PRINTS" id="PR00109">
    <property type="entry name" value="TYRKINASE"/>
</dbReference>
<dbReference type="PANTHER" id="PTHR48012">
    <property type="entry name" value="STERILE20-LIKE KINASE, ISOFORM B-RELATED"/>
    <property type="match status" value="1"/>
</dbReference>
<dbReference type="PROSITE" id="PS50011">
    <property type="entry name" value="PROTEIN_KINASE_DOM"/>
    <property type="match status" value="1"/>
</dbReference>
<comment type="catalytic activity">
    <reaction evidence="9">
        <text>L-seryl-[protein] + ATP = O-phospho-L-seryl-[protein] + ADP + H(+)</text>
        <dbReference type="Rhea" id="RHEA:17989"/>
        <dbReference type="Rhea" id="RHEA-COMP:9863"/>
        <dbReference type="Rhea" id="RHEA-COMP:11604"/>
        <dbReference type="ChEBI" id="CHEBI:15378"/>
        <dbReference type="ChEBI" id="CHEBI:29999"/>
        <dbReference type="ChEBI" id="CHEBI:30616"/>
        <dbReference type="ChEBI" id="CHEBI:83421"/>
        <dbReference type="ChEBI" id="CHEBI:456216"/>
        <dbReference type="EC" id="2.7.11.1"/>
    </reaction>
</comment>
<evidence type="ECO:0000256" key="1">
    <source>
        <dbReference type="ARBA" id="ARBA00008874"/>
    </source>
</evidence>
<dbReference type="PANTHER" id="PTHR48012:SF10">
    <property type="entry name" value="FI20177P1"/>
    <property type="match status" value="1"/>
</dbReference>
<evidence type="ECO:0000256" key="7">
    <source>
        <dbReference type="ARBA" id="ARBA00022840"/>
    </source>
</evidence>
<dbReference type="InterPro" id="IPR017441">
    <property type="entry name" value="Protein_kinase_ATP_BS"/>
</dbReference>
<dbReference type="GO" id="GO:0005737">
    <property type="term" value="C:cytoplasm"/>
    <property type="evidence" value="ECO:0007669"/>
    <property type="project" value="TreeGrafter"/>
</dbReference>
<gene>
    <name evidence="13" type="ORF">RMAR1173_LOCUS13101</name>
</gene>
<comment type="similarity">
    <text evidence="1">Belongs to the protein kinase superfamily. STE Ser/Thr protein kinase family. STE20 subfamily.</text>
</comment>
<feature type="compositionally biased region" description="Basic residues" evidence="11">
    <location>
        <begin position="329"/>
        <end position="341"/>
    </location>
</feature>
<name>A0A7S2SBJ8_9STRA</name>
<dbReference type="SMART" id="SM00220">
    <property type="entry name" value="S_TKc"/>
    <property type="match status" value="1"/>
</dbReference>
<dbReference type="InterPro" id="IPR011009">
    <property type="entry name" value="Kinase-like_dom_sf"/>
</dbReference>
<evidence type="ECO:0000256" key="5">
    <source>
        <dbReference type="ARBA" id="ARBA00022741"/>
    </source>
</evidence>
<dbReference type="AlphaFoldDB" id="A0A7S2SBJ8"/>
<feature type="compositionally biased region" description="Basic and acidic residues" evidence="11">
    <location>
        <begin position="360"/>
        <end position="371"/>
    </location>
</feature>
<feature type="domain" description="Protein kinase" evidence="12">
    <location>
        <begin position="18"/>
        <end position="271"/>
    </location>
</feature>
<dbReference type="PROSITE" id="PS00107">
    <property type="entry name" value="PROTEIN_KINASE_ATP"/>
    <property type="match status" value="1"/>
</dbReference>
<keyword evidence="7 10" id="KW-0067">ATP-binding</keyword>
<evidence type="ECO:0000256" key="8">
    <source>
        <dbReference type="ARBA" id="ARBA00047899"/>
    </source>
</evidence>
<dbReference type="FunFam" id="1.10.510.10:FF:000499">
    <property type="entry name" value="Serine/threonine-protein kinase KIC1"/>
    <property type="match status" value="1"/>
</dbReference>
<sequence>MGGPVPAGPGRVTAGTPFRRLERIGQGSFGAVYRAEEHGTGRQVAVKVINLEELGDESDEISSEINVLSQASCPKLIQYLGSYTVGSELWIVMEYLSGGSLGDLMAETKLVLDEATIASVMRDLLLAVSYLHGENKMHRDIKAKNVLVSEDGEVKLSDFGTAAQLTETRGTRDTFVGTPYWMAPEVIIRSRYNAKADVWSLGITAIELAEGKPPHYDTHPMKALFLIPKNPPPELDEKKYSEPFRDFVSQCLKRDPKERPTARELLSHTFICEAQAAPHAAGAALADLVRTRNELGRAAAVEAETKVEQAKPKNASSAAGIDQDETVDRHRRPNPSRRRRLSAQAKKPDPEFDQPWDFTLDERTEHRDSEGTMRGSAESEDSATLSPHTDGAQSQPCTPPNELACLKPSLLFPSGEAATSTQSAPSSTTTASPPPPPAPATSHGDAATSHPIIPQVDQASATPSAASRTFTGVVDPAIAAVQTAALEGSALEAALKQVKRALAELDLVDGGESLRALLAAASRIQQDSDAAK</sequence>
<comment type="catalytic activity">
    <reaction evidence="8">
        <text>L-threonyl-[protein] + ATP = O-phospho-L-threonyl-[protein] + ADP + H(+)</text>
        <dbReference type="Rhea" id="RHEA:46608"/>
        <dbReference type="Rhea" id="RHEA-COMP:11060"/>
        <dbReference type="Rhea" id="RHEA-COMP:11605"/>
        <dbReference type="ChEBI" id="CHEBI:15378"/>
        <dbReference type="ChEBI" id="CHEBI:30013"/>
        <dbReference type="ChEBI" id="CHEBI:30616"/>
        <dbReference type="ChEBI" id="CHEBI:61977"/>
        <dbReference type="ChEBI" id="CHEBI:456216"/>
        <dbReference type="EC" id="2.7.11.1"/>
    </reaction>
</comment>
<dbReference type="EMBL" id="HBHJ01019802">
    <property type="protein sequence ID" value="CAD9695299.1"/>
    <property type="molecule type" value="Transcribed_RNA"/>
</dbReference>
<feature type="compositionally biased region" description="Polar residues" evidence="11">
    <location>
        <begin position="382"/>
        <end position="396"/>
    </location>
</feature>
<evidence type="ECO:0000256" key="10">
    <source>
        <dbReference type="PROSITE-ProRule" id="PRU10141"/>
    </source>
</evidence>
<dbReference type="InterPro" id="IPR001245">
    <property type="entry name" value="Ser-Thr/Tyr_kinase_cat_dom"/>
</dbReference>
<dbReference type="EC" id="2.7.11.1" evidence="2"/>
<evidence type="ECO:0000256" key="9">
    <source>
        <dbReference type="ARBA" id="ARBA00048679"/>
    </source>
</evidence>
<organism evidence="13">
    <name type="scientific">Rhizochromulina marina</name>
    <dbReference type="NCBI Taxonomy" id="1034831"/>
    <lineage>
        <taxon>Eukaryota</taxon>
        <taxon>Sar</taxon>
        <taxon>Stramenopiles</taxon>
        <taxon>Ochrophyta</taxon>
        <taxon>Dictyochophyceae</taxon>
        <taxon>Rhizochromulinales</taxon>
        <taxon>Rhizochromulina</taxon>
    </lineage>
</organism>
<dbReference type="GO" id="GO:0005524">
    <property type="term" value="F:ATP binding"/>
    <property type="evidence" value="ECO:0007669"/>
    <property type="project" value="UniProtKB-UniRule"/>
</dbReference>
<evidence type="ECO:0000259" key="12">
    <source>
        <dbReference type="PROSITE" id="PS50011"/>
    </source>
</evidence>
<feature type="binding site" evidence="10">
    <location>
        <position position="47"/>
    </location>
    <ligand>
        <name>ATP</name>
        <dbReference type="ChEBI" id="CHEBI:30616"/>
    </ligand>
</feature>
<evidence type="ECO:0000256" key="4">
    <source>
        <dbReference type="ARBA" id="ARBA00022679"/>
    </source>
</evidence>
<evidence type="ECO:0000256" key="6">
    <source>
        <dbReference type="ARBA" id="ARBA00022777"/>
    </source>
</evidence>
<protein>
    <recommendedName>
        <fullName evidence="2">non-specific serine/threonine protein kinase</fullName>
        <ecNumber evidence="2">2.7.11.1</ecNumber>
    </recommendedName>
</protein>
<dbReference type="Gene3D" id="1.10.510.10">
    <property type="entry name" value="Transferase(Phosphotransferase) domain 1"/>
    <property type="match status" value="1"/>
</dbReference>
<dbReference type="SUPFAM" id="SSF56112">
    <property type="entry name" value="Protein kinase-like (PK-like)"/>
    <property type="match status" value="1"/>
</dbReference>
<dbReference type="Pfam" id="PF00069">
    <property type="entry name" value="Pkinase"/>
    <property type="match status" value="1"/>
</dbReference>
<reference evidence="13" key="1">
    <citation type="submission" date="2021-01" db="EMBL/GenBank/DDBJ databases">
        <authorList>
            <person name="Corre E."/>
            <person name="Pelletier E."/>
            <person name="Niang G."/>
            <person name="Scheremetjew M."/>
            <person name="Finn R."/>
            <person name="Kale V."/>
            <person name="Holt S."/>
            <person name="Cochrane G."/>
            <person name="Meng A."/>
            <person name="Brown T."/>
            <person name="Cohen L."/>
        </authorList>
    </citation>
    <scope>NUCLEOTIDE SEQUENCE</scope>
    <source>
        <strain evidence="13">CCMP1243</strain>
    </source>
</reference>
<evidence type="ECO:0000256" key="3">
    <source>
        <dbReference type="ARBA" id="ARBA00022527"/>
    </source>
</evidence>
<evidence type="ECO:0000256" key="11">
    <source>
        <dbReference type="SAM" id="MobiDB-lite"/>
    </source>
</evidence>
<keyword evidence="6" id="KW-0418">Kinase</keyword>
<feature type="region of interest" description="Disordered" evidence="11">
    <location>
        <begin position="303"/>
        <end position="467"/>
    </location>
</feature>
<dbReference type="InterPro" id="IPR000719">
    <property type="entry name" value="Prot_kinase_dom"/>
</dbReference>
<evidence type="ECO:0000313" key="13">
    <source>
        <dbReference type="EMBL" id="CAD9695299.1"/>
    </source>
</evidence>
<accession>A0A7S2SBJ8</accession>
<evidence type="ECO:0000256" key="2">
    <source>
        <dbReference type="ARBA" id="ARBA00012513"/>
    </source>
</evidence>
<dbReference type="InterPro" id="IPR050629">
    <property type="entry name" value="STE20/SPS1-PAK"/>
</dbReference>